<keyword evidence="6" id="KW-0472">Membrane</keyword>
<accession>A0A444MJ42</accession>
<reference evidence="7 8" key="1">
    <citation type="submission" date="2019-01" db="EMBL/GenBank/DDBJ databases">
        <title>Mucilaginibacter antarcticum sp. nov., isolated from antarctic soil.</title>
        <authorList>
            <person name="Yan Y.-Q."/>
            <person name="Du Z.-J."/>
        </authorList>
    </citation>
    <scope>NUCLEOTIDE SEQUENCE [LARGE SCALE GENOMIC DNA]</scope>
    <source>
        <strain evidence="7 8">F01003</strain>
    </source>
</reference>
<dbReference type="Proteomes" id="UP000286701">
    <property type="component" value="Unassembled WGS sequence"/>
</dbReference>
<evidence type="ECO:0000256" key="2">
    <source>
        <dbReference type="ARBA" id="ARBA00022679"/>
    </source>
</evidence>
<dbReference type="PROSITE" id="PS00101">
    <property type="entry name" value="HEXAPEP_TRANSFERASES"/>
    <property type="match status" value="1"/>
</dbReference>
<keyword evidence="4 5" id="KW-0012">Acyltransferase</keyword>
<dbReference type="PIRSF" id="PIRSF000441">
    <property type="entry name" value="CysE"/>
    <property type="match status" value="1"/>
</dbReference>
<comment type="caution">
    <text evidence="7">The sequence shown here is derived from an EMBL/GenBank/DDBJ whole genome shotgun (WGS) entry which is preliminary data.</text>
</comment>
<dbReference type="InterPro" id="IPR011004">
    <property type="entry name" value="Trimer_LpxA-like_sf"/>
</dbReference>
<evidence type="ECO:0000313" key="8">
    <source>
        <dbReference type="Proteomes" id="UP000286701"/>
    </source>
</evidence>
<evidence type="ECO:0000256" key="5">
    <source>
        <dbReference type="PIRNR" id="PIRNR000441"/>
    </source>
</evidence>
<dbReference type="InterPro" id="IPR018357">
    <property type="entry name" value="Hexapep_transf_CS"/>
</dbReference>
<evidence type="ECO:0000256" key="4">
    <source>
        <dbReference type="ARBA" id="ARBA00023315"/>
    </source>
</evidence>
<keyword evidence="6" id="KW-0812">Transmembrane</keyword>
<proteinExistence type="inferred from homology"/>
<comment type="catalytic activity">
    <reaction evidence="5">
        <text>L-serine + acetyl-CoA = O-acetyl-L-serine + CoA</text>
        <dbReference type="Rhea" id="RHEA:24560"/>
        <dbReference type="ChEBI" id="CHEBI:33384"/>
        <dbReference type="ChEBI" id="CHEBI:57287"/>
        <dbReference type="ChEBI" id="CHEBI:57288"/>
        <dbReference type="ChEBI" id="CHEBI:58340"/>
        <dbReference type="EC" id="2.3.1.30"/>
    </reaction>
</comment>
<dbReference type="InterPro" id="IPR045304">
    <property type="entry name" value="LbH_SAT"/>
</dbReference>
<evidence type="ECO:0000313" key="7">
    <source>
        <dbReference type="EMBL" id="RWY48107.1"/>
    </source>
</evidence>
<keyword evidence="6" id="KW-1133">Transmembrane helix</keyword>
<dbReference type="SUPFAM" id="SSF51161">
    <property type="entry name" value="Trimeric LpxA-like enzymes"/>
    <property type="match status" value="1"/>
</dbReference>
<sequence>MKRNFNIFQDWSTNKGYFKGQLVLLLFRSATLVKSNIILTVLFCWYLLFYRFFVEWVLGVELSWNLTAGKGLQLFHGQALIVNGNTIIGENCILRHSTTIGNKGETEFSRLDSPIIGNNVNIGANVCILGHITIGDNVKIGAGSIITKDIPSNCIVVGNPARIIKNN</sequence>
<dbReference type="InterPro" id="IPR005881">
    <property type="entry name" value="Ser_O-AcTrfase"/>
</dbReference>
<gene>
    <name evidence="7" type="ORF">EPL05_21240</name>
</gene>
<dbReference type="GO" id="GO:0005737">
    <property type="term" value="C:cytoplasm"/>
    <property type="evidence" value="ECO:0007669"/>
    <property type="project" value="InterPro"/>
</dbReference>
<dbReference type="EMBL" id="SBIW01000012">
    <property type="protein sequence ID" value="RWY48107.1"/>
    <property type="molecule type" value="Genomic_DNA"/>
</dbReference>
<dbReference type="CDD" id="cd03354">
    <property type="entry name" value="LbH_SAT"/>
    <property type="match status" value="1"/>
</dbReference>
<dbReference type="RefSeq" id="WP_128536000.1">
    <property type="nucleotide sequence ID" value="NZ_SBIW01000012.1"/>
</dbReference>
<keyword evidence="2 5" id="KW-0808">Transferase</keyword>
<dbReference type="GO" id="GO:0009001">
    <property type="term" value="F:serine O-acetyltransferase activity"/>
    <property type="evidence" value="ECO:0007669"/>
    <property type="project" value="UniProtKB-EC"/>
</dbReference>
<evidence type="ECO:0000256" key="3">
    <source>
        <dbReference type="ARBA" id="ARBA00022737"/>
    </source>
</evidence>
<dbReference type="AlphaFoldDB" id="A0A444MJ42"/>
<dbReference type="Pfam" id="PF00132">
    <property type="entry name" value="Hexapep"/>
    <property type="match status" value="1"/>
</dbReference>
<keyword evidence="8" id="KW-1185">Reference proteome</keyword>
<evidence type="ECO:0000256" key="1">
    <source>
        <dbReference type="ARBA" id="ARBA00007274"/>
    </source>
</evidence>
<keyword evidence="3" id="KW-0677">Repeat</keyword>
<name>A0A444MJ42_9SPHI</name>
<protein>
    <recommendedName>
        <fullName evidence="5">Serine acetyltransferase</fullName>
        <ecNumber evidence="5">2.3.1.30</ecNumber>
    </recommendedName>
</protein>
<dbReference type="GO" id="GO:0006535">
    <property type="term" value="P:cysteine biosynthetic process from serine"/>
    <property type="evidence" value="ECO:0007669"/>
    <property type="project" value="InterPro"/>
</dbReference>
<feature type="transmembrane region" description="Helical" evidence="6">
    <location>
        <begin position="21"/>
        <end position="48"/>
    </location>
</feature>
<dbReference type="InterPro" id="IPR001451">
    <property type="entry name" value="Hexapep"/>
</dbReference>
<dbReference type="EC" id="2.3.1.30" evidence="5"/>
<dbReference type="OrthoDB" id="9814490at2"/>
<organism evidence="7 8">
    <name type="scientific">Mucilaginibacter gilvus</name>
    <dbReference type="NCBI Taxonomy" id="2305909"/>
    <lineage>
        <taxon>Bacteria</taxon>
        <taxon>Pseudomonadati</taxon>
        <taxon>Bacteroidota</taxon>
        <taxon>Sphingobacteriia</taxon>
        <taxon>Sphingobacteriales</taxon>
        <taxon>Sphingobacteriaceae</taxon>
        <taxon>Mucilaginibacter</taxon>
    </lineage>
</organism>
<comment type="similarity">
    <text evidence="1 5">Belongs to the transferase hexapeptide repeat family.</text>
</comment>
<evidence type="ECO:0000256" key="6">
    <source>
        <dbReference type="SAM" id="Phobius"/>
    </source>
</evidence>
<dbReference type="Gene3D" id="2.160.10.10">
    <property type="entry name" value="Hexapeptide repeat proteins"/>
    <property type="match status" value="1"/>
</dbReference>
<dbReference type="PANTHER" id="PTHR42811">
    <property type="entry name" value="SERINE ACETYLTRANSFERASE"/>
    <property type="match status" value="1"/>
</dbReference>